<reference evidence="14" key="1">
    <citation type="journal article" date="2021" name="Nat. Commun.">
        <title>Genetic determinants of endophytism in the Arabidopsis root mycobiome.</title>
        <authorList>
            <person name="Mesny F."/>
            <person name="Miyauchi S."/>
            <person name="Thiergart T."/>
            <person name="Pickel B."/>
            <person name="Atanasova L."/>
            <person name="Karlsson M."/>
            <person name="Huettel B."/>
            <person name="Barry K.W."/>
            <person name="Haridas S."/>
            <person name="Chen C."/>
            <person name="Bauer D."/>
            <person name="Andreopoulos W."/>
            <person name="Pangilinan J."/>
            <person name="LaButti K."/>
            <person name="Riley R."/>
            <person name="Lipzen A."/>
            <person name="Clum A."/>
            <person name="Drula E."/>
            <person name="Henrissat B."/>
            <person name="Kohler A."/>
            <person name="Grigoriev I.V."/>
            <person name="Martin F.M."/>
            <person name="Hacquard S."/>
        </authorList>
    </citation>
    <scope>NUCLEOTIDE SEQUENCE</scope>
    <source>
        <strain evidence="14">MPI-CAGE-CH-0235</strain>
    </source>
</reference>
<dbReference type="CDD" id="cd11061">
    <property type="entry name" value="CYP67-like"/>
    <property type="match status" value="1"/>
</dbReference>
<keyword evidence="7 13" id="KW-0479">Metal-binding</keyword>
<keyword evidence="8" id="KW-1133">Transmembrane helix</keyword>
<sequence length="563" mass="64119">MPSIPLWNGSVSSCASNLLARVPMSSTTQLCLGSAFLGVFSHQAVYIRGEWHLRAPRLVQGYSLVAAAIFGVQCRLGTDVVTSLARTGLIAGSYAAALFSSIIIYRRFFHRLRHFPGPPIASLTKFWHVWKSRNGQNHLLLEQLHEKYGPVIRTGPEELTIIDPAVMPAVDGFRSECTKAVWYDMLHPTTALNTTRDKPAHDARRRIWDRGFSPKALAAYEGRVQEYAVVLSSRIDELARQGARVNVTDWFYWFTLDVMGEFAFGRSFDMLRDEEWHYAVQLLRKAMSLVGPFSPVPWLAQIGFKLLPGMIYVRDWFAMVKFCRGRMDERIQMKGDKPDVAHWLIQASLEQNSLQQDIDWLTGDALTLIIAGSDTMAATLVLMFYELARTPYHQELLLSEFRGINIADRHRLQYCAHLNACLNETMRLHPTLMTGGYRQAPPQGITIGNTYIPGNTTIVSPRYSLGRLETSYEQATEWIPERWTTRPELVKDNRGFSPFALGRYNCVGKTVAMSEMRYITALLVTRFEVFFAPGETGQRLFEDLRDQFTASPGRLELQFRRRE</sequence>
<feature type="binding site" description="axial binding residue" evidence="13">
    <location>
        <position position="506"/>
    </location>
    <ligand>
        <name>heme</name>
        <dbReference type="ChEBI" id="CHEBI:30413"/>
    </ligand>
    <ligandPart>
        <name>Fe</name>
        <dbReference type="ChEBI" id="CHEBI:18248"/>
    </ligandPart>
</feature>
<protein>
    <submittedName>
        <fullName evidence="14">Cytochrome P450</fullName>
    </submittedName>
</protein>
<evidence type="ECO:0000256" key="13">
    <source>
        <dbReference type="PIRSR" id="PIRSR602401-1"/>
    </source>
</evidence>
<comment type="pathway">
    <text evidence="3">Mycotoxin biosynthesis.</text>
</comment>
<evidence type="ECO:0000313" key="15">
    <source>
        <dbReference type="Proteomes" id="UP000813444"/>
    </source>
</evidence>
<dbReference type="GO" id="GO:0004497">
    <property type="term" value="F:monooxygenase activity"/>
    <property type="evidence" value="ECO:0007669"/>
    <property type="project" value="UniProtKB-KW"/>
</dbReference>
<dbReference type="PRINTS" id="PR00463">
    <property type="entry name" value="EP450I"/>
</dbReference>
<keyword evidence="12" id="KW-0472">Membrane</keyword>
<dbReference type="PANTHER" id="PTHR24305">
    <property type="entry name" value="CYTOCHROME P450"/>
    <property type="match status" value="1"/>
</dbReference>
<dbReference type="GO" id="GO:0016020">
    <property type="term" value="C:membrane"/>
    <property type="evidence" value="ECO:0007669"/>
    <property type="project" value="UniProtKB-SubCell"/>
</dbReference>
<accession>A0A8K0SJ67</accession>
<evidence type="ECO:0000256" key="6">
    <source>
        <dbReference type="ARBA" id="ARBA00022692"/>
    </source>
</evidence>
<evidence type="ECO:0000256" key="2">
    <source>
        <dbReference type="ARBA" id="ARBA00004370"/>
    </source>
</evidence>
<dbReference type="AlphaFoldDB" id="A0A8K0SJ67"/>
<organism evidence="14 15">
    <name type="scientific">Stachybotrys elegans</name>
    <dbReference type="NCBI Taxonomy" id="80388"/>
    <lineage>
        <taxon>Eukaryota</taxon>
        <taxon>Fungi</taxon>
        <taxon>Dikarya</taxon>
        <taxon>Ascomycota</taxon>
        <taxon>Pezizomycotina</taxon>
        <taxon>Sordariomycetes</taxon>
        <taxon>Hypocreomycetidae</taxon>
        <taxon>Hypocreales</taxon>
        <taxon>Stachybotryaceae</taxon>
        <taxon>Stachybotrys</taxon>
    </lineage>
</organism>
<dbReference type="GO" id="GO:0020037">
    <property type="term" value="F:heme binding"/>
    <property type="evidence" value="ECO:0007669"/>
    <property type="project" value="InterPro"/>
</dbReference>
<dbReference type="SUPFAM" id="SSF48264">
    <property type="entry name" value="Cytochrome P450"/>
    <property type="match status" value="1"/>
</dbReference>
<keyword evidence="15" id="KW-1185">Reference proteome</keyword>
<dbReference type="Gene3D" id="1.10.630.10">
    <property type="entry name" value="Cytochrome P450"/>
    <property type="match status" value="1"/>
</dbReference>
<dbReference type="InterPro" id="IPR036396">
    <property type="entry name" value="Cyt_P450_sf"/>
</dbReference>
<keyword evidence="11" id="KW-0503">Monooxygenase</keyword>
<keyword evidence="9" id="KW-0560">Oxidoreductase</keyword>
<dbReference type="InterPro" id="IPR001128">
    <property type="entry name" value="Cyt_P450"/>
</dbReference>
<evidence type="ECO:0000256" key="5">
    <source>
        <dbReference type="ARBA" id="ARBA00022617"/>
    </source>
</evidence>
<evidence type="ECO:0000256" key="12">
    <source>
        <dbReference type="ARBA" id="ARBA00023136"/>
    </source>
</evidence>
<evidence type="ECO:0000256" key="7">
    <source>
        <dbReference type="ARBA" id="ARBA00022723"/>
    </source>
</evidence>
<name>A0A8K0SJ67_9HYPO</name>
<keyword evidence="10 13" id="KW-0408">Iron</keyword>
<dbReference type="InterPro" id="IPR050121">
    <property type="entry name" value="Cytochrome_P450_monoxygenase"/>
</dbReference>
<evidence type="ECO:0000256" key="3">
    <source>
        <dbReference type="ARBA" id="ARBA00004685"/>
    </source>
</evidence>
<comment type="caution">
    <text evidence="14">The sequence shown here is derived from an EMBL/GenBank/DDBJ whole genome shotgun (WGS) entry which is preliminary data.</text>
</comment>
<evidence type="ECO:0000256" key="4">
    <source>
        <dbReference type="ARBA" id="ARBA00010617"/>
    </source>
</evidence>
<comment type="similarity">
    <text evidence="4">Belongs to the cytochrome P450 family.</text>
</comment>
<keyword evidence="5 13" id="KW-0349">Heme</keyword>
<dbReference type="InterPro" id="IPR002401">
    <property type="entry name" value="Cyt_P450_E_grp-I"/>
</dbReference>
<dbReference type="Proteomes" id="UP000813444">
    <property type="component" value="Unassembled WGS sequence"/>
</dbReference>
<dbReference type="PRINTS" id="PR00385">
    <property type="entry name" value="P450"/>
</dbReference>
<evidence type="ECO:0000256" key="9">
    <source>
        <dbReference type="ARBA" id="ARBA00023002"/>
    </source>
</evidence>
<gene>
    <name evidence="14" type="ORF">B0I35DRAFT_480372</name>
</gene>
<dbReference type="GO" id="GO:0016705">
    <property type="term" value="F:oxidoreductase activity, acting on paired donors, with incorporation or reduction of molecular oxygen"/>
    <property type="evidence" value="ECO:0007669"/>
    <property type="project" value="InterPro"/>
</dbReference>
<comment type="cofactor">
    <cofactor evidence="1 13">
        <name>heme</name>
        <dbReference type="ChEBI" id="CHEBI:30413"/>
    </cofactor>
</comment>
<comment type="subcellular location">
    <subcellularLocation>
        <location evidence="2">Membrane</location>
    </subcellularLocation>
</comment>
<evidence type="ECO:0000313" key="14">
    <source>
        <dbReference type="EMBL" id="KAH7313703.1"/>
    </source>
</evidence>
<dbReference type="EMBL" id="JAGPNK010000009">
    <property type="protein sequence ID" value="KAH7313703.1"/>
    <property type="molecule type" value="Genomic_DNA"/>
</dbReference>
<evidence type="ECO:0000256" key="8">
    <source>
        <dbReference type="ARBA" id="ARBA00022989"/>
    </source>
</evidence>
<keyword evidence="6" id="KW-0812">Transmembrane</keyword>
<evidence type="ECO:0000256" key="1">
    <source>
        <dbReference type="ARBA" id="ARBA00001971"/>
    </source>
</evidence>
<dbReference type="PANTHER" id="PTHR24305:SF112">
    <property type="entry name" value="L-ORNITHINE-N5-MONOOXYGENASE (EUROFUNG)"/>
    <property type="match status" value="1"/>
</dbReference>
<dbReference type="OrthoDB" id="6692864at2759"/>
<dbReference type="GO" id="GO:0005506">
    <property type="term" value="F:iron ion binding"/>
    <property type="evidence" value="ECO:0007669"/>
    <property type="project" value="InterPro"/>
</dbReference>
<proteinExistence type="inferred from homology"/>
<dbReference type="Pfam" id="PF00067">
    <property type="entry name" value="p450"/>
    <property type="match status" value="1"/>
</dbReference>
<evidence type="ECO:0000256" key="11">
    <source>
        <dbReference type="ARBA" id="ARBA00023033"/>
    </source>
</evidence>
<evidence type="ECO:0000256" key="10">
    <source>
        <dbReference type="ARBA" id="ARBA00023004"/>
    </source>
</evidence>